<organism evidence="2 3">
    <name type="scientific">Vespula maculifrons</name>
    <name type="common">Eastern yellow jacket</name>
    <name type="synonym">Wasp</name>
    <dbReference type="NCBI Taxonomy" id="7453"/>
    <lineage>
        <taxon>Eukaryota</taxon>
        <taxon>Metazoa</taxon>
        <taxon>Ecdysozoa</taxon>
        <taxon>Arthropoda</taxon>
        <taxon>Hexapoda</taxon>
        <taxon>Insecta</taxon>
        <taxon>Pterygota</taxon>
        <taxon>Neoptera</taxon>
        <taxon>Endopterygota</taxon>
        <taxon>Hymenoptera</taxon>
        <taxon>Apocrita</taxon>
        <taxon>Aculeata</taxon>
        <taxon>Vespoidea</taxon>
        <taxon>Vespidae</taxon>
        <taxon>Vespinae</taxon>
        <taxon>Vespula</taxon>
    </lineage>
</organism>
<evidence type="ECO:0000313" key="3">
    <source>
        <dbReference type="Proteomes" id="UP001607303"/>
    </source>
</evidence>
<keyword evidence="3" id="KW-1185">Reference proteome</keyword>
<comment type="caution">
    <text evidence="2">The sequence shown here is derived from an EMBL/GenBank/DDBJ whole genome shotgun (WGS) entry which is preliminary data.</text>
</comment>
<gene>
    <name evidence="2" type="ORF">V1477_014933</name>
</gene>
<feature type="region of interest" description="Disordered" evidence="1">
    <location>
        <begin position="1"/>
        <end position="24"/>
    </location>
</feature>
<protein>
    <submittedName>
        <fullName evidence="2">Uncharacterized protein</fullName>
    </submittedName>
</protein>
<dbReference type="Proteomes" id="UP001607303">
    <property type="component" value="Unassembled WGS sequence"/>
</dbReference>
<dbReference type="EMBL" id="JAYRBN010000075">
    <property type="protein sequence ID" value="KAL2732692.1"/>
    <property type="molecule type" value="Genomic_DNA"/>
</dbReference>
<name>A0ABD2BIV4_VESMC</name>
<accession>A0ABD2BIV4</accession>
<evidence type="ECO:0000256" key="1">
    <source>
        <dbReference type="SAM" id="MobiDB-lite"/>
    </source>
</evidence>
<evidence type="ECO:0000313" key="2">
    <source>
        <dbReference type="EMBL" id="KAL2732692.1"/>
    </source>
</evidence>
<reference evidence="2 3" key="1">
    <citation type="journal article" date="2024" name="Ann. Entomol. Soc. Am.">
        <title>Genomic analyses of the southern and eastern yellowjacket wasps (Hymenoptera: Vespidae) reveal evolutionary signatures of social life.</title>
        <authorList>
            <person name="Catto M.A."/>
            <person name="Caine P.B."/>
            <person name="Orr S.E."/>
            <person name="Hunt B.G."/>
            <person name="Goodisman M.A.D."/>
        </authorList>
    </citation>
    <scope>NUCLEOTIDE SEQUENCE [LARGE SCALE GENOMIC DNA]</scope>
    <source>
        <strain evidence="2">232</strain>
        <tissue evidence="2">Head and thorax</tissue>
    </source>
</reference>
<sequence>MKKKETSSVRTILPSRRRKSSNRAFGVYPFQGEVLLSTTYGDSPDGFIKSGKRSLSKRKEENKK</sequence>
<proteinExistence type="predicted"/>
<feature type="region of interest" description="Disordered" evidence="1">
    <location>
        <begin position="41"/>
        <end position="64"/>
    </location>
</feature>
<dbReference type="AlphaFoldDB" id="A0ABD2BIV4"/>